<evidence type="ECO:0000313" key="2">
    <source>
        <dbReference type="EMBL" id="SHJ47840.1"/>
    </source>
</evidence>
<dbReference type="Pfam" id="PF13186">
    <property type="entry name" value="SPASM"/>
    <property type="match status" value="1"/>
</dbReference>
<sequence>MTINPDLPFVLISNCIPVKGAKRSAICDLTRSEIRLIPNDLYDILDLHEGKRVGEIKESYQNKHDAIIDEYFDFLVREEFILFTETPELFPKMDLQYHEPSDITNAILDISEYSSFDPIKVLKDLNEIGCKHVEIRFFRSTNVDELQPIVSMLNDIQASIISIDFIVPQSPGFCKENVIELLLQYPRIASFKIYNASTNEFIPPVDKQRGYIIYSDTILKDQRCCGVIDPSLFSVNIKTFTESLKYNSCLHRKVSIDHLGNIKNCPSMSKAFGNIKVDNTEEIISSTEFQQVWLVNKDSITTCKDCEFRYVCTDCRAYLENPEDLYSKPLKCGYDPYTNTWEPWANNPLKDKAKAYYNML</sequence>
<reference evidence="3" key="1">
    <citation type="submission" date="2016-11" db="EMBL/GenBank/DDBJ databases">
        <authorList>
            <person name="Varghese N."/>
            <person name="Submissions S."/>
        </authorList>
    </citation>
    <scope>NUCLEOTIDE SEQUENCE [LARGE SCALE GENOMIC DNA]</scope>
    <source>
        <strain evidence="3">DSM 22623</strain>
    </source>
</reference>
<dbReference type="AlphaFoldDB" id="A0A1M6JMG0"/>
<dbReference type="NCBIfam" id="TIGR04193">
    <property type="entry name" value="SPASM_w_grasp"/>
    <property type="match status" value="1"/>
</dbReference>
<dbReference type="InterPro" id="IPR058240">
    <property type="entry name" value="rSAM_sf"/>
</dbReference>
<dbReference type="NCBIfam" id="TIGR04085">
    <property type="entry name" value="rSAM_more_4Fe4S"/>
    <property type="match status" value="1"/>
</dbReference>
<dbReference type="InterPro" id="IPR013785">
    <property type="entry name" value="Aldolase_TIM"/>
</dbReference>
<dbReference type="InterPro" id="IPR023885">
    <property type="entry name" value="4Fe4S-binding_SPASM_dom"/>
</dbReference>
<proteinExistence type="predicted"/>
<dbReference type="Gene3D" id="3.20.20.70">
    <property type="entry name" value="Aldolase class I"/>
    <property type="match status" value="1"/>
</dbReference>
<dbReference type="OrthoDB" id="1073749at2"/>
<gene>
    <name evidence="2" type="ORF">SAMN04488508_109143</name>
</gene>
<dbReference type="SUPFAM" id="SSF102114">
    <property type="entry name" value="Radical SAM enzymes"/>
    <property type="match status" value="1"/>
</dbReference>
<protein>
    <submittedName>
        <fullName evidence="2">SPASM domain peptide maturase, grasp-with-spasm system</fullName>
    </submittedName>
</protein>
<name>A0A1M6JMG0_9FLAO</name>
<keyword evidence="3" id="KW-1185">Reference proteome</keyword>
<accession>A0A1M6JMG0</accession>
<dbReference type="RefSeq" id="WP_073319968.1">
    <property type="nucleotide sequence ID" value="NZ_FQYP01000009.1"/>
</dbReference>
<dbReference type="PANTHER" id="PTHR11228">
    <property type="entry name" value="RADICAL SAM DOMAIN PROTEIN"/>
    <property type="match status" value="1"/>
</dbReference>
<dbReference type="STRING" id="570521.SAMN04488508_109143"/>
<dbReference type="EMBL" id="FQYP01000009">
    <property type="protein sequence ID" value="SHJ47840.1"/>
    <property type="molecule type" value="Genomic_DNA"/>
</dbReference>
<evidence type="ECO:0000259" key="1">
    <source>
        <dbReference type="Pfam" id="PF13186"/>
    </source>
</evidence>
<dbReference type="PANTHER" id="PTHR11228:SF34">
    <property type="entry name" value="TUNGSTEN-CONTAINING ALDEHYDE FERREDOXIN OXIDOREDUCTASE COFACTOR MODIFYING PROTEIN"/>
    <property type="match status" value="1"/>
</dbReference>
<evidence type="ECO:0000313" key="3">
    <source>
        <dbReference type="Proteomes" id="UP000184432"/>
    </source>
</evidence>
<feature type="domain" description="4Fe4S-binding SPASM" evidence="1">
    <location>
        <begin position="252"/>
        <end position="307"/>
    </location>
</feature>
<dbReference type="InterPro" id="IPR050377">
    <property type="entry name" value="Radical_SAM_PqqE_MftC-like"/>
</dbReference>
<organism evidence="2 3">
    <name type="scientific">Aquimarina spongiae</name>
    <dbReference type="NCBI Taxonomy" id="570521"/>
    <lineage>
        <taxon>Bacteria</taxon>
        <taxon>Pseudomonadati</taxon>
        <taxon>Bacteroidota</taxon>
        <taxon>Flavobacteriia</taxon>
        <taxon>Flavobacteriales</taxon>
        <taxon>Flavobacteriaceae</taxon>
        <taxon>Aquimarina</taxon>
    </lineage>
</organism>
<dbReference type="InterPro" id="IPR026497">
    <property type="entry name" value="GRASP-with-SPASM"/>
</dbReference>
<dbReference type="Proteomes" id="UP000184432">
    <property type="component" value="Unassembled WGS sequence"/>
</dbReference>